<feature type="domain" description="Peptidase S54 rhomboid" evidence="9">
    <location>
        <begin position="46"/>
        <end position="180"/>
    </location>
</feature>
<organism evidence="10 11">
    <name type="scientific">Photobacterium sanctipauli</name>
    <dbReference type="NCBI Taxonomy" id="1342794"/>
    <lineage>
        <taxon>Bacteria</taxon>
        <taxon>Pseudomonadati</taxon>
        <taxon>Pseudomonadota</taxon>
        <taxon>Gammaproteobacteria</taxon>
        <taxon>Vibrionales</taxon>
        <taxon>Vibrionaceae</taxon>
        <taxon>Photobacterium</taxon>
    </lineage>
</organism>
<dbReference type="GO" id="GO:0016020">
    <property type="term" value="C:membrane"/>
    <property type="evidence" value="ECO:0007669"/>
    <property type="project" value="UniProtKB-SubCell"/>
</dbReference>
<evidence type="ECO:0000313" key="11">
    <source>
        <dbReference type="Proteomes" id="UP000241771"/>
    </source>
</evidence>
<proteinExistence type="inferred from homology"/>
<keyword evidence="5" id="KW-0378">Hydrolase</keyword>
<dbReference type="AlphaFoldDB" id="A0A2T3NV34"/>
<dbReference type="Proteomes" id="UP000241771">
    <property type="component" value="Unassembled WGS sequence"/>
</dbReference>
<dbReference type="PANTHER" id="PTHR43066:SF1">
    <property type="entry name" value="RHOMBOID PROTEIN 2"/>
    <property type="match status" value="1"/>
</dbReference>
<evidence type="ECO:0000256" key="5">
    <source>
        <dbReference type="ARBA" id="ARBA00022801"/>
    </source>
</evidence>
<protein>
    <submittedName>
        <fullName evidence="10">Rhomboid family intramembrane serine protease</fullName>
    </submittedName>
</protein>
<accession>A0A2T3NV34</accession>
<dbReference type="GO" id="GO:0006508">
    <property type="term" value="P:proteolysis"/>
    <property type="evidence" value="ECO:0007669"/>
    <property type="project" value="UniProtKB-KW"/>
</dbReference>
<dbReference type="PANTHER" id="PTHR43066">
    <property type="entry name" value="RHOMBOID-RELATED PROTEIN"/>
    <property type="match status" value="1"/>
</dbReference>
<dbReference type="RefSeq" id="WP_107271871.1">
    <property type="nucleotide sequence ID" value="NZ_PYMA01000004.1"/>
</dbReference>
<comment type="similarity">
    <text evidence="2">Belongs to the peptidase S54 family.</text>
</comment>
<keyword evidence="11" id="KW-1185">Reference proteome</keyword>
<keyword evidence="3 10" id="KW-0645">Protease</keyword>
<sequence>MNRKDIDALKFIAVVVALCVSVHLINVFTFGALSDFGLLPRHFSHFLGLVSYPFIHGSWAHLISNMVSFTLLGFLVSRSGIARLIAVFLICWFGSGLGVWFFGRMHFHIGLSGVIYGLWAYLLTYAVMYRSIKSIVIATLVMFFYGSMVWGFIPVHEWISYESHLFGALSGIVAGYLFAKRDKKNRSDYVGDV</sequence>
<feature type="transmembrane region" description="Helical" evidence="8">
    <location>
        <begin position="54"/>
        <end position="77"/>
    </location>
</feature>
<keyword evidence="6 8" id="KW-1133">Transmembrane helix</keyword>
<evidence type="ECO:0000256" key="4">
    <source>
        <dbReference type="ARBA" id="ARBA00022692"/>
    </source>
</evidence>
<gene>
    <name evidence="10" type="ORF">C9I98_08820</name>
</gene>
<feature type="transmembrane region" description="Helical" evidence="8">
    <location>
        <begin position="12"/>
        <end position="34"/>
    </location>
</feature>
<name>A0A2T3NV34_9GAMM</name>
<evidence type="ECO:0000259" key="9">
    <source>
        <dbReference type="Pfam" id="PF01694"/>
    </source>
</evidence>
<comment type="subcellular location">
    <subcellularLocation>
        <location evidence="1">Membrane</location>
        <topology evidence="1">Multi-pass membrane protein</topology>
    </subcellularLocation>
</comment>
<reference evidence="10 11" key="1">
    <citation type="submission" date="2018-01" db="EMBL/GenBank/DDBJ databases">
        <title>Whole genome sequencing of Histamine producing bacteria.</title>
        <authorList>
            <person name="Butler K."/>
        </authorList>
    </citation>
    <scope>NUCLEOTIDE SEQUENCE [LARGE SCALE GENOMIC DNA]</scope>
    <source>
        <strain evidence="10 11">DSM 100436</strain>
    </source>
</reference>
<evidence type="ECO:0000256" key="2">
    <source>
        <dbReference type="ARBA" id="ARBA00009045"/>
    </source>
</evidence>
<feature type="transmembrane region" description="Helical" evidence="8">
    <location>
        <begin position="84"/>
        <end position="103"/>
    </location>
</feature>
<dbReference type="EMBL" id="PYMA01000004">
    <property type="protein sequence ID" value="PSW20150.1"/>
    <property type="molecule type" value="Genomic_DNA"/>
</dbReference>
<evidence type="ECO:0000313" key="10">
    <source>
        <dbReference type="EMBL" id="PSW20150.1"/>
    </source>
</evidence>
<comment type="caution">
    <text evidence="10">The sequence shown here is derived from an EMBL/GenBank/DDBJ whole genome shotgun (WGS) entry which is preliminary data.</text>
</comment>
<keyword evidence="7 8" id="KW-0472">Membrane</keyword>
<feature type="transmembrane region" description="Helical" evidence="8">
    <location>
        <begin position="159"/>
        <end position="179"/>
    </location>
</feature>
<feature type="transmembrane region" description="Helical" evidence="8">
    <location>
        <begin position="109"/>
        <end position="128"/>
    </location>
</feature>
<evidence type="ECO:0000256" key="6">
    <source>
        <dbReference type="ARBA" id="ARBA00022989"/>
    </source>
</evidence>
<dbReference type="Pfam" id="PF01694">
    <property type="entry name" value="Rhomboid"/>
    <property type="match status" value="1"/>
</dbReference>
<evidence type="ECO:0000256" key="7">
    <source>
        <dbReference type="ARBA" id="ARBA00023136"/>
    </source>
</evidence>
<dbReference type="SUPFAM" id="SSF144091">
    <property type="entry name" value="Rhomboid-like"/>
    <property type="match status" value="1"/>
</dbReference>
<dbReference type="GO" id="GO:0004252">
    <property type="term" value="F:serine-type endopeptidase activity"/>
    <property type="evidence" value="ECO:0007669"/>
    <property type="project" value="InterPro"/>
</dbReference>
<dbReference type="Gene3D" id="1.20.1540.10">
    <property type="entry name" value="Rhomboid-like"/>
    <property type="match status" value="1"/>
</dbReference>
<dbReference type="InterPro" id="IPR022764">
    <property type="entry name" value="Peptidase_S54_rhomboid_dom"/>
</dbReference>
<feature type="transmembrane region" description="Helical" evidence="8">
    <location>
        <begin position="135"/>
        <end position="153"/>
    </location>
</feature>
<evidence type="ECO:0000256" key="3">
    <source>
        <dbReference type="ARBA" id="ARBA00022670"/>
    </source>
</evidence>
<keyword evidence="4 8" id="KW-0812">Transmembrane</keyword>
<evidence type="ECO:0000256" key="8">
    <source>
        <dbReference type="SAM" id="Phobius"/>
    </source>
</evidence>
<evidence type="ECO:0000256" key="1">
    <source>
        <dbReference type="ARBA" id="ARBA00004141"/>
    </source>
</evidence>
<dbReference type="InterPro" id="IPR035952">
    <property type="entry name" value="Rhomboid-like_sf"/>
</dbReference>